<feature type="compositionally biased region" description="Polar residues" evidence="1">
    <location>
        <begin position="1"/>
        <end position="18"/>
    </location>
</feature>
<dbReference type="AlphaFoldDB" id="A0A9X1UNR9"/>
<feature type="region of interest" description="Disordered" evidence="1">
    <location>
        <begin position="1"/>
        <end position="25"/>
    </location>
</feature>
<gene>
    <name evidence="2" type="ORF">L5014_36890</name>
</gene>
<accession>A0A9X1UNR9</accession>
<organism evidence="2 3">
    <name type="scientific">Paraburkholderia tagetis</name>
    <dbReference type="NCBI Taxonomy" id="2913261"/>
    <lineage>
        <taxon>Bacteria</taxon>
        <taxon>Pseudomonadati</taxon>
        <taxon>Pseudomonadota</taxon>
        <taxon>Betaproteobacteria</taxon>
        <taxon>Burkholderiales</taxon>
        <taxon>Burkholderiaceae</taxon>
        <taxon>Paraburkholderia</taxon>
    </lineage>
</organism>
<dbReference type="EMBL" id="JAKLJA010000075">
    <property type="protein sequence ID" value="MCG5078836.1"/>
    <property type="molecule type" value="Genomic_DNA"/>
</dbReference>
<dbReference type="RefSeq" id="WP_238468811.1">
    <property type="nucleotide sequence ID" value="NZ_JAKLJA010000075.1"/>
</dbReference>
<dbReference type="Proteomes" id="UP001139308">
    <property type="component" value="Unassembled WGS sequence"/>
</dbReference>
<protein>
    <submittedName>
        <fullName evidence="2">Uncharacterized protein</fullName>
    </submittedName>
</protein>
<name>A0A9X1UNR9_9BURK</name>
<comment type="caution">
    <text evidence="2">The sequence shown here is derived from an EMBL/GenBank/DDBJ whole genome shotgun (WGS) entry which is preliminary data.</text>
</comment>
<proteinExistence type="predicted"/>
<sequence length="65" mass="6980">MNTFGQLRTLHASPSSAPESKGISREVDASPVSLYAILLRSPLMRIAGHVSNRPDISKSAILGYN</sequence>
<evidence type="ECO:0000256" key="1">
    <source>
        <dbReference type="SAM" id="MobiDB-lite"/>
    </source>
</evidence>
<reference evidence="2" key="1">
    <citation type="submission" date="2022-01" db="EMBL/GenBank/DDBJ databases">
        <title>Genome sequence and assembly of Parabukholderia sp. RG36.</title>
        <authorList>
            <person name="Chhetri G."/>
        </authorList>
    </citation>
    <scope>NUCLEOTIDE SEQUENCE</scope>
    <source>
        <strain evidence="2">RG36</strain>
    </source>
</reference>
<evidence type="ECO:0000313" key="3">
    <source>
        <dbReference type="Proteomes" id="UP001139308"/>
    </source>
</evidence>
<keyword evidence="3" id="KW-1185">Reference proteome</keyword>
<evidence type="ECO:0000313" key="2">
    <source>
        <dbReference type="EMBL" id="MCG5078836.1"/>
    </source>
</evidence>